<reference evidence="1" key="1">
    <citation type="journal article" date="2011" name="Acta Physiol. Plant.">
        <title>An investigation on the genetic background of Nostoc flagelliforme by similarity analysis of its partial genomic DNA and phylogenetic comparison of deduced related species.</title>
        <authorList>
            <person name="Gao X."/>
            <person name="Liu K."/>
            <person name="Qiu B.S."/>
        </authorList>
    </citation>
    <scope>NUCLEOTIDE SEQUENCE</scope>
    <source>
        <strain evidence="1">Sunitezuoqi</strain>
    </source>
</reference>
<name>E7DPT3_9NOSO</name>
<protein>
    <submittedName>
        <fullName evidence="1">Uncharacterized protein</fullName>
    </submittedName>
</protein>
<organism evidence="1">
    <name type="scientific">Nostoc flagelliforme str. Sunitezuoqi</name>
    <dbReference type="NCBI Taxonomy" id="676037"/>
    <lineage>
        <taxon>Bacteria</taxon>
        <taxon>Bacillati</taxon>
        <taxon>Cyanobacteriota</taxon>
        <taxon>Cyanophyceae</taxon>
        <taxon>Nostocales</taxon>
        <taxon>Nostocaceae</taxon>
        <taxon>Nostoc</taxon>
    </lineage>
</organism>
<accession>E7DPT3</accession>
<gene>
    <name evidence="1" type="ORF">Nfla_4205</name>
</gene>
<dbReference type="EMBL" id="HQ291114">
    <property type="protein sequence ID" value="ADO19091.1"/>
    <property type="molecule type" value="Genomic_DNA"/>
</dbReference>
<evidence type="ECO:0000313" key="1">
    <source>
        <dbReference type="EMBL" id="ADO19091.1"/>
    </source>
</evidence>
<proteinExistence type="predicted"/>
<sequence length="50" mass="5549">MKFLQSVDIHIVDIEEIGQTDSTVKKLSIIFALMGDKELSPKGSTKWLGT</sequence>
<dbReference type="AlphaFoldDB" id="E7DPT3"/>